<dbReference type="EMBL" id="CP101527">
    <property type="protein sequence ID" value="UZW74574.1"/>
    <property type="molecule type" value="Genomic_DNA"/>
</dbReference>
<dbReference type="KEGG" id="asem:NNL22_16350"/>
<dbReference type="AlphaFoldDB" id="A0A9E8HHL6"/>
<evidence type="ECO:0000313" key="3">
    <source>
        <dbReference type="Proteomes" id="UP001164472"/>
    </source>
</evidence>
<accession>A0A9E8HHL6</accession>
<dbReference type="Gene3D" id="3.40.190.170">
    <property type="entry name" value="Bacterial extracellular solute-binding protein, family 7"/>
    <property type="match status" value="1"/>
</dbReference>
<dbReference type="RefSeq" id="WP_251812660.1">
    <property type="nucleotide sequence ID" value="NZ_CP101527.1"/>
</dbReference>
<dbReference type="InterPro" id="IPR038404">
    <property type="entry name" value="TRAP_DctP_sf"/>
</dbReference>
<proteinExistence type="predicted"/>
<gene>
    <name evidence="2" type="ORF">NNL22_16350</name>
</gene>
<protein>
    <submittedName>
        <fullName evidence="2">DUF6091 family protein</fullName>
    </submittedName>
</protein>
<dbReference type="Pfam" id="PF19582">
    <property type="entry name" value="AdeT1_2"/>
    <property type="match status" value="1"/>
</dbReference>
<feature type="signal peptide" evidence="1">
    <location>
        <begin position="1"/>
        <end position="33"/>
    </location>
</feature>
<reference evidence="2" key="1">
    <citation type="submission" date="2022-07" db="EMBL/GenBank/DDBJ databases">
        <title>Alkalimarinus sp. nov., isolated from gut of a Alitta virens.</title>
        <authorList>
            <person name="Yang A.I."/>
            <person name="Shin N.-R."/>
        </authorList>
    </citation>
    <scope>NUCLEOTIDE SEQUENCE</scope>
    <source>
        <strain evidence="2">FA028</strain>
    </source>
</reference>
<keyword evidence="3" id="KW-1185">Reference proteome</keyword>
<name>A0A9E8HHL6_9ALTE</name>
<feature type="chain" id="PRO_5038694942" evidence="1">
    <location>
        <begin position="34"/>
        <end position="345"/>
    </location>
</feature>
<organism evidence="2 3">
    <name type="scientific">Alkalimarinus sediminis</name>
    <dbReference type="NCBI Taxonomy" id="1632866"/>
    <lineage>
        <taxon>Bacteria</taxon>
        <taxon>Pseudomonadati</taxon>
        <taxon>Pseudomonadota</taxon>
        <taxon>Gammaproteobacteria</taxon>
        <taxon>Alteromonadales</taxon>
        <taxon>Alteromonadaceae</taxon>
        <taxon>Alkalimarinus</taxon>
    </lineage>
</organism>
<dbReference type="Proteomes" id="UP001164472">
    <property type="component" value="Chromosome"/>
</dbReference>
<evidence type="ECO:0000313" key="2">
    <source>
        <dbReference type="EMBL" id="UZW74574.1"/>
    </source>
</evidence>
<sequence>MKINKNKLKSIRPVKSVLALAASALISAAPVQAEMDKRSFCVWDAVGANGPLYNLMKSSKTAAMKWGVDLELRAYTDEKIASEDFKAGQCDAVLITDVRVREFNTFSGSIGALGAIQSKKEMRMILDTLSQPKAAKLLKNGKYEIAGILPAGAVYLFARDRTIDTVGELQGKKIATFDYDNAAMHMVRHVGASIVGSSTANFAGKFNNGSVDIAYAPAVAYEPLELHKGIGDTGGVFSYKVAQLTFQVVIDSTKFPEGFGQNFRTYAASKYDEAFQMIAEAEATIENDLWVSPKASEVDGYGEMFRSVRIGLRDEGVYSPKMLTLMRKVRCSQAPSNAECIEKTE</sequence>
<dbReference type="InterPro" id="IPR045758">
    <property type="entry name" value="AdeT1/2"/>
</dbReference>
<evidence type="ECO:0000256" key="1">
    <source>
        <dbReference type="SAM" id="SignalP"/>
    </source>
</evidence>
<keyword evidence="1" id="KW-0732">Signal</keyword>